<gene>
    <name evidence="1" type="ORF">NCTC13184_03826</name>
</gene>
<dbReference type="AlphaFoldDB" id="A0A378WYA9"/>
<protein>
    <submittedName>
        <fullName evidence="1">Uncharacterized protein</fullName>
    </submittedName>
</protein>
<reference evidence="1 2" key="1">
    <citation type="submission" date="2018-06" db="EMBL/GenBank/DDBJ databases">
        <authorList>
            <consortium name="Pathogen Informatics"/>
            <person name="Doyle S."/>
        </authorList>
    </citation>
    <scope>NUCLEOTIDE SEQUENCE [LARGE SCALE GENOMIC DNA]</scope>
    <source>
        <strain evidence="1 2">NCTC13184</strain>
    </source>
</reference>
<evidence type="ECO:0000313" key="2">
    <source>
        <dbReference type="Proteomes" id="UP000255082"/>
    </source>
</evidence>
<dbReference type="EMBL" id="UGRU01000001">
    <property type="protein sequence ID" value="SUA45303.1"/>
    <property type="molecule type" value="Genomic_DNA"/>
</dbReference>
<evidence type="ECO:0000313" key="1">
    <source>
        <dbReference type="EMBL" id="SUA45303.1"/>
    </source>
</evidence>
<proteinExistence type="predicted"/>
<organism evidence="1 2">
    <name type="scientific">Nocardia africana</name>
    <dbReference type="NCBI Taxonomy" id="134964"/>
    <lineage>
        <taxon>Bacteria</taxon>
        <taxon>Bacillati</taxon>
        <taxon>Actinomycetota</taxon>
        <taxon>Actinomycetes</taxon>
        <taxon>Mycobacteriales</taxon>
        <taxon>Nocardiaceae</taxon>
        <taxon>Nocardia</taxon>
    </lineage>
</organism>
<accession>A0A378WYA9</accession>
<sequence>MQRPRSARGNAEYSVFRSRPRRSCYAEIGSGTVRGVELLRRFTSKQYSQALESWAWIGVQGKEPIFASPFGDIFFDSEEGVWLLDIVEGTLEWGWTDLGECGSELDTVEGRRIGYARILPERPPRAG</sequence>
<name>A0A378WYA9_9NOCA</name>
<dbReference type="Proteomes" id="UP000255082">
    <property type="component" value="Unassembled WGS sequence"/>
</dbReference>